<feature type="domain" description="PAC" evidence="9">
    <location>
        <begin position="486"/>
        <end position="540"/>
    </location>
</feature>
<dbReference type="SUPFAM" id="SSF47384">
    <property type="entry name" value="Homodimeric domain of signal transducing histidine kinase"/>
    <property type="match status" value="1"/>
</dbReference>
<dbReference type="InterPro" id="IPR001610">
    <property type="entry name" value="PAC"/>
</dbReference>
<protein>
    <recommendedName>
        <fullName evidence="2">histidine kinase</fullName>
        <ecNumber evidence="2">2.7.13.3</ecNumber>
    </recommendedName>
</protein>
<feature type="domain" description="PAC" evidence="9">
    <location>
        <begin position="358"/>
        <end position="412"/>
    </location>
</feature>
<dbReference type="PRINTS" id="PR00344">
    <property type="entry name" value="BCTRLSENSOR"/>
</dbReference>
<keyword evidence="6" id="KW-0175">Coiled coil</keyword>
<dbReference type="SUPFAM" id="SSF55785">
    <property type="entry name" value="PYP-like sensor domain (PAS domain)"/>
    <property type="match status" value="6"/>
</dbReference>
<dbReference type="InterPro" id="IPR003594">
    <property type="entry name" value="HATPase_dom"/>
</dbReference>
<keyword evidence="5 10" id="KW-0418">Kinase</keyword>
<dbReference type="GO" id="GO:0000155">
    <property type="term" value="F:phosphorelay sensor kinase activity"/>
    <property type="evidence" value="ECO:0007669"/>
    <property type="project" value="InterPro"/>
</dbReference>
<dbReference type="GO" id="GO:0006355">
    <property type="term" value="P:regulation of DNA-templated transcription"/>
    <property type="evidence" value="ECO:0007669"/>
    <property type="project" value="InterPro"/>
</dbReference>
<dbReference type="Pfam" id="PF00989">
    <property type="entry name" value="PAS"/>
    <property type="match status" value="1"/>
</dbReference>
<keyword evidence="4" id="KW-0808">Transferase</keyword>
<feature type="domain" description="Histidine kinase" evidence="7">
    <location>
        <begin position="945"/>
        <end position="1157"/>
    </location>
</feature>
<dbReference type="EC" id="2.7.13.3" evidence="2"/>
<evidence type="ECO:0000259" key="8">
    <source>
        <dbReference type="PROSITE" id="PS50112"/>
    </source>
</evidence>
<evidence type="ECO:0000313" key="11">
    <source>
        <dbReference type="Proteomes" id="UP000006073"/>
    </source>
</evidence>
<accession>S2E860</accession>
<dbReference type="Pfam" id="PF02518">
    <property type="entry name" value="HATPase_c"/>
    <property type="match status" value="1"/>
</dbReference>
<dbReference type="InterPro" id="IPR036097">
    <property type="entry name" value="HisK_dim/P_sf"/>
</dbReference>
<evidence type="ECO:0000256" key="2">
    <source>
        <dbReference type="ARBA" id="ARBA00012438"/>
    </source>
</evidence>
<dbReference type="Gene3D" id="1.10.287.130">
    <property type="match status" value="1"/>
</dbReference>
<dbReference type="Pfam" id="PF00512">
    <property type="entry name" value="HisKA"/>
    <property type="match status" value="1"/>
</dbReference>
<dbReference type="CDD" id="cd00082">
    <property type="entry name" value="HisKA"/>
    <property type="match status" value="1"/>
</dbReference>
<dbReference type="Gene3D" id="3.30.565.10">
    <property type="entry name" value="Histidine kinase-like ATPase, C-terminal domain"/>
    <property type="match status" value="1"/>
</dbReference>
<dbReference type="InterPro" id="IPR035965">
    <property type="entry name" value="PAS-like_dom_sf"/>
</dbReference>
<feature type="domain" description="PAS" evidence="8">
    <location>
        <begin position="790"/>
        <end position="862"/>
    </location>
</feature>
<dbReference type="SMART" id="SM00387">
    <property type="entry name" value="HATPase_c"/>
    <property type="match status" value="1"/>
</dbReference>
<dbReference type="AlphaFoldDB" id="S2E860"/>
<evidence type="ECO:0000256" key="4">
    <source>
        <dbReference type="ARBA" id="ARBA00022679"/>
    </source>
</evidence>
<evidence type="ECO:0000256" key="6">
    <source>
        <dbReference type="SAM" id="Coils"/>
    </source>
</evidence>
<comment type="caution">
    <text evidence="10">The sequence shown here is derived from an EMBL/GenBank/DDBJ whole genome shotgun (WGS) entry which is preliminary data.</text>
</comment>
<dbReference type="PROSITE" id="PS50113">
    <property type="entry name" value="PAC"/>
    <property type="match status" value="6"/>
</dbReference>
<dbReference type="eggNOG" id="COG4251">
    <property type="taxonomic scope" value="Bacteria"/>
</dbReference>
<dbReference type="InterPro" id="IPR004358">
    <property type="entry name" value="Sig_transdc_His_kin-like_C"/>
</dbReference>
<dbReference type="InterPro" id="IPR003661">
    <property type="entry name" value="HisK_dim/P_dom"/>
</dbReference>
<dbReference type="Gene3D" id="3.30.450.20">
    <property type="entry name" value="PAS domain"/>
    <property type="match status" value="6"/>
</dbReference>
<dbReference type="SUPFAM" id="SSF55781">
    <property type="entry name" value="GAF domain-like"/>
    <property type="match status" value="1"/>
</dbReference>
<dbReference type="InterPro" id="IPR036890">
    <property type="entry name" value="HATPase_C_sf"/>
</dbReference>
<dbReference type="PANTHER" id="PTHR43304">
    <property type="entry name" value="PHYTOCHROME-LIKE PROTEIN CPH1"/>
    <property type="match status" value="1"/>
</dbReference>
<dbReference type="CDD" id="cd00130">
    <property type="entry name" value="PAS"/>
    <property type="match status" value="4"/>
</dbReference>
<feature type="domain" description="PAS" evidence="8">
    <location>
        <begin position="288"/>
        <end position="358"/>
    </location>
</feature>
<dbReference type="OrthoDB" id="9124519at2"/>
<sequence>MTTKANPKSHSRNQVLKDLELLKNISHEDFDAITELASYVCNTPISFISFIGEEEEFFISQQGIQFPKTSLSNSIGAKVLDSPRYPFVIKDLRKDERFKLLDLKSNSQEIIFYAAIPLAMEDELPVGILGVMDYIPRDLDKGQPEALKNLGKQVVKLLELRRSEKARQLKERRYRALIEEGTDLLFMLDKDANFLEIGPTVPSKLGYQIEELKGKNGFDFFHPDDRARVQSEYAELQFKKKVKSTPYRFRHKEGNYIWFQSTGVNLYDDEAVQAIIVNSTDISEIMEHESRFRSLVQDGNDLITVHDLEGNYLYVSPTAKSILGVEPEMITNQNVFDFIHEDDKERVKQNFERLFDSKRIEIEPFRYQNGQGDWRWLETIATNLLEDKNINGIVANSRDITEKYIALQKLAKSEARYRVFFESQTNYVIRTDLEGKYTYINKKFQEEFAWMYKNSPIGQASICSICEHHHQRVNDIVAKCIENPEKVFKVEIDKPARNGGILTTLWDFVCLLDEEGNPSEIQCSGIDITERIKAEKELKRVNEMFELLNEASSECLYEYLPQDKLLYMGKNFERIFLHKRKPIEECLEFIHTLRHPEENEKMSKIFYKTVHESKETALNIRYRLLNGKGEYRWVEDSAVILRDQDGKAIRVIGTIKDITEFYKIQLLLDVATGISKLGAWEIDVKNMDISWTTTTCDIHEVPHGFKPDFKTALTFFRQDFKKTAKDNVKKTIEEGIPFDFEAVIITANGIEKWVRVIGTPELVSNKCMRVYGSFQDIHERKTAEERIKQSNERFEIITRATQDAIWDYDIASDEVFWGIGFKNLFGYDVQELKPSFQFFASLIHPQDRKKVMRKIFRIMSGKEKKNSWYGEFRLLKQDGTYAHVSDQAIFVRDSSGVVTRALGAISDISPRKEYEKSLKQLNTKLEKSIQELRFSNQELEQFAYVVSHDLQEPLRMVKSFMELLEKRYGNLLDDKAKQYIHYAIDGSSRMKNIILDLLEFSRVGRHQEYKKDICIRMIIDDVLEMYKRKISNSKAKIMIGEMPEIYSYKTPVMQIFQNLIGNSIKYSKQGIPPVIEITALSKKNFWEFSVKDNGIGIDEGDQEKIFNVFQRLHGRNEYSGTGIGLAIVKKNVESLGGKINVVSVKGEGSTFSFTIKK</sequence>
<feature type="domain" description="PAC" evidence="9">
    <location>
        <begin position="868"/>
        <end position="920"/>
    </location>
</feature>
<dbReference type="InterPro" id="IPR000700">
    <property type="entry name" value="PAS-assoc_C"/>
</dbReference>
<evidence type="ECO:0000256" key="1">
    <source>
        <dbReference type="ARBA" id="ARBA00000085"/>
    </source>
</evidence>
<keyword evidence="11" id="KW-1185">Reference proteome</keyword>
<evidence type="ECO:0000256" key="5">
    <source>
        <dbReference type="ARBA" id="ARBA00022777"/>
    </source>
</evidence>
<feature type="coiled-coil region" evidence="6">
    <location>
        <begin position="911"/>
        <end position="938"/>
    </location>
</feature>
<dbReference type="RefSeq" id="WP_009032450.1">
    <property type="nucleotide sequence ID" value="NZ_ALWO02000023.1"/>
</dbReference>
<dbReference type="PANTHER" id="PTHR43304:SF1">
    <property type="entry name" value="PAC DOMAIN-CONTAINING PROTEIN"/>
    <property type="match status" value="1"/>
</dbReference>
<proteinExistence type="predicted"/>
<dbReference type="InterPro" id="IPR013655">
    <property type="entry name" value="PAS_fold_3"/>
</dbReference>
<dbReference type="PROSITE" id="PS50112">
    <property type="entry name" value="PAS"/>
    <property type="match status" value="3"/>
</dbReference>
<evidence type="ECO:0000259" key="9">
    <source>
        <dbReference type="PROSITE" id="PS50113"/>
    </source>
</evidence>
<feature type="domain" description="PAC" evidence="9">
    <location>
        <begin position="618"/>
        <end position="670"/>
    </location>
</feature>
<dbReference type="InterPro" id="IPR013767">
    <property type="entry name" value="PAS_fold"/>
</dbReference>
<name>S2E860_INDAL</name>
<dbReference type="InterPro" id="IPR052162">
    <property type="entry name" value="Sensor_kinase/Photoreceptor"/>
</dbReference>
<dbReference type="SUPFAM" id="SSF55874">
    <property type="entry name" value="ATPase domain of HSP90 chaperone/DNA topoisomerase II/histidine kinase"/>
    <property type="match status" value="1"/>
</dbReference>
<dbReference type="SMART" id="SM00086">
    <property type="entry name" value="PAC"/>
    <property type="match status" value="6"/>
</dbReference>
<dbReference type="Proteomes" id="UP000006073">
    <property type="component" value="Unassembled WGS sequence"/>
</dbReference>
<feature type="domain" description="PAC" evidence="9">
    <location>
        <begin position="738"/>
        <end position="789"/>
    </location>
</feature>
<dbReference type="SMART" id="SM00388">
    <property type="entry name" value="HisKA"/>
    <property type="match status" value="1"/>
</dbReference>
<evidence type="ECO:0000259" key="7">
    <source>
        <dbReference type="PROSITE" id="PS50109"/>
    </source>
</evidence>
<dbReference type="SMART" id="SM00091">
    <property type="entry name" value="PAS"/>
    <property type="match status" value="4"/>
</dbReference>
<gene>
    <name evidence="10" type="ORF">A33Q_1127</name>
</gene>
<dbReference type="FunFam" id="3.30.565.10:FF:000006">
    <property type="entry name" value="Sensor histidine kinase WalK"/>
    <property type="match status" value="1"/>
</dbReference>
<feature type="domain" description="PAS" evidence="8">
    <location>
        <begin position="170"/>
        <end position="245"/>
    </location>
</feature>
<feature type="domain" description="PAC" evidence="9">
    <location>
        <begin position="243"/>
        <end position="294"/>
    </location>
</feature>
<dbReference type="EMBL" id="ALWO02000023">
    <property type="protein sequence ID" value="EOZ98473.1"/>
    <property type="molecule type" value="Genomic_DNA"/>
</dbReference>
<reference evidence="10 11" key="1">
    <citation type="journal article" date="2013" name="Genome Announc.">
        <title>Draft Genome Sequence of Indibacter alkaliphilus Strain LW1T, Isolated from Lonar Lake, a Haloalkaline Lake in the Buldana District of Maharashtra, India.</title>
        <authorList>
            <person name="Singh A."/>
            <person name="Kumar Jangir P."/>
            <person name="Sharma R."/>
            <person name="Singh A."/>
            <person name="Kumar Pinnaka A."/>
            <person name="Shivaji S."/>
        </authorList>
    </citation>
    <scope>NUCLEOTIDE SEQUENCE [LARGE SCALE GENOMIC DNA]</scope>
    <source>
        <strain evidence="11">CCUG 57479 / KCTC 22604 / LW1</strain>
    </source>
</reference>
<dbReference type="STRING" id="1189612.A33Q_1127"/>
<dbReference type="InterPro" id="IPR000014">
    <property type="entry name" value="PAS"/>
</dbReference>
<dbReference type="NCBIfam" id="TIGR00229">
    <property type="entry name" value="sensory_box"/>
    <property type="match status" value="5"/>
</dbReference>
<keyword evidence="3" id="KW-0597">Phosphoprotein</keyword>
<dbReference type="InterPro" id="IPR005467">
    <property type="entry name" value="His_kinase_dom"/>
</dbReference>
<dbReference type="PROSITE" id="PS50109">
    <property type="entry name" value="HIS_KIN"/>
    <property type="match status" value="1"/>
</dbReference>
<comment type="catalytic activity">
    <reaction evidence="1">
        <text>ATP + protein L-histidine = ADP + protein N-phospho-L-histidine.</text>
        <dbReference type="EC" id="2.7.13.3"/>
    </reaction>
</comment>
<organism evidence="10 11">
    <name type="scientific">Indibacter alkaliphilus (strain CCUG 57479 / KCTC 22604 / LW1)</name>
    <dbReference type="NCBI Taxonomy" id="1189612"/>
    <lineage>
        <taxon>Bacteria</taxon>
        <taxon>Pseudomonadati</taxon>
        <taxon>Bacteroidota</taxon>
        <taxon>Cytophagia</taxon>
        <taxon>Cytophagales</taxon>
        <taxon>Cyclobacteriaceae</taxon>
    </lineage>
</organism>
<dbReference type="Pfam" id="PF08447">
    <property type="entry name" value="PAS_3"/>
    <property type="match status" value="4"/>
</dbReference>
<dbReference type="eggNOG" id="COG2202">
    <property type="taxonomic scope" value="Bacteria"/>
</dbReference>
<evidence type="ECO:0000313" key="10">
    <source>
        <dbReference type="EMBL" id="EOZ98473.1"/>
    </source>
</evidence>
<evidence type="ECO:0000256" key="3">
    <source>
        <dbReference type="ARBA" id="ARBA00022553"/>
    </source>
</evidence>